<dbReference type="Proteomes" id="UP000002985">
    <property type="component" value="Unassembled WGS sequence"/>
</dbReference>
<accession>I3IIB8</accession>
<proteinExistence type="predicted"/>
<name>I3IIB8_9BACT</name>
<keyword evidence="2" id="KW-1185">Reference proteome</keyword>
<evidence type="ECO:0000313" key="2">
    <source>
        <dbReference type="Proteomes" id="UP000002985"/>
    </source>
</evidence>
<organism evidence="1 2">
    <name type="scientific">Candidatus Jettenia caeni</name>
    <dbReference type="NCBI Taxonomy" id="247490"/>
    <lineage>
        <taxon>Bacteria</taxon>
        <taxon>Pseudomonadati</taxon>
        <taxon>Planctomycetota</taxon>
        <taxon>Candidatus Brocadiia</taxon>
        <taxon>Candidatus Brocadiales</taxon>
        <taxon>Candidatus Brocadiaceae</taxon>
        <taxon>Candidatus Jettenia</taxon>
    </lineage>
</organism>
<protein>
    <submittedName>
        <fullName evidence="1">Uncharacterized protein</fullName>
    </submittedName>
</protein>
<evidence type="ECO:0000313" key="1">
    <source>
        <dbReference type="EMBL" id="GAB61463.1"/>
    </source>
</evidence>
<sequence>MGENHLPDSNQIVIWDILHYLMRNPDAKDTIDGILKWWIPKVVVIEQEKSKVQEALEMLAEKGFITGWETGSSQKYYGVTEGQLKVSFSISTTCLSMALSNMTVHLSLFV</sequence>
<dbReference type="STRING" id="247490.KSU1_B0606"/>
<reference evidence="1 2" key="1">
    <citation type="journal article" date="2012" name="FEBS Lett.">
        <title>Anammox organism KSU-1 expresses a NirK-type copper-containing nitrite reductase instead of a NirS-type with cytochrome cd1.</title>
        <authorList>
            <person name="Hira D."/>
            <person name="Toh H."/>
            <person name="Migita C.T."/>
            <person name="Okubo H."/>
            <person name="Nishiyama T."/>
            <person name="Hattori M."/>
            <person name="Furukawa K."/>
            <person name="Fujii T."/>
        </authorList>
    </citation>
    <scope>NUCLEOTIDE SEQUENCE [LARGE SCALE GENOMIC DNA]</scope>
</reference>
<dbReference type="AlphaFoldDB" id="I3IIB8"/>
<dbReference type="OrthoDB" id="9794260at2"/>
<dbReference type="EMBL" id="BAFH01000002">
    <property type="protein sequence ID" value="GAB61463.1"/>
    <property type="molecule type" value="Genomic_DNA"/>
</dbReference>
<gene>
    <name evidence="1" type="ORF">KSU1_B0606</name>
</gene>
<comment type="caution">
    <text evidence="1">The sequence shown here is derived from an EMBL/GenBank/DDBJ whole genome shotgun (WGS) entry which is preliminary data.</text>
</comment>